<dbReference type="PANTHER" id="PTHR24421:SF10">
    <property type="entry name" value="NITRATE_NITRITE SENSOR PROTEIN NARQ"/>
    <property type="match status" value="1"/>
</dbReference>
<evidence type="ECO:0000256" key="4">
    <source>
        <dbReference type="ARBA" id="ARBA00022679"/>
    </source>
</evidence>
<evidence type="ECO:0000313" key="13">
    <source>
        <dbReference type="Proteomes" id="UP001183615"/>
    </source>
</evidence>
<feature type="transmembrane region" description="Helical" evidence="9">
    <location>
        <begin position="58"/>
        <end position="78"/>
    </location>
</feature>
<keyword evidence="9" id="KW-0812">Transmembrane</keyword>
<feature type="transmembrane region" description="Helical" evidence="9">
    <location>
        <begin position="115"/>
        <end position="132"/>
    </location>
</feature>
<dbReference type="CDD" id="cd16917">
    <property type="entry name" value="HATPase_UhpB-NarQ-NarX-like"/>
    <property type="match status" value="1"/>
</dbReference>
<keyword evidence="3" id="KW-0597">Phosphoprotein</keyword>
<dbReference type="InterPro" id="IPR036890">
    <property type="entry name" value="HATPase_C_sf"/>
</dbReference>
<keyword evidence="13" id="KW-1185">Reference proteome</keyword>
<dbReference type="Gene3D" id="1.20.5.1930">
    <property type="match status" value="1"/>
</dbReference>
<dbReference type="EC" id="2.7.13.3" evidence="2"/>
<name>A0ABU2SC13_9ACTN</name>
<feature type="transmembrane region" description="Helical" evidence="9">
    <location>
        <begin position="90"/>
        <end position="108"/>
    </location>
</feature>
<reference evidence="13" key="1">
    <citation type="submission" date="2023-07" db="EMBL/GenBank/DDBJ databases">
        <title>30 novel species of actinomycetes from the DSMZ collection.</title>
        <authorList>
            <person name="Nouioui I."/>
        </authorList>
    </citation>
    <scope>NUCLEOTIDE SEQUENCE [LARGE SCALE GENOMIC DNA]</scope>
    <source>
        <strain evidence="13">DSM 41886</strain>
    </source>
</reference>
<evidence type="ECO:0000259" key="10">
    <source>
        <dbReference type="Pfam" id="PF02518"/>
    </source>
</evidence>
<dbReference type="Gene3D" id="3.30.565.10">
    <property type="entry name" value="Histidine kinase-like ATPase, C-terminal domain"/>
    <property type="match status" value="1"/>
</dbReference>
<feature type="transmembrane region" description="Helical" evidence="9">
    <location>
        <begin position="34"/>
        <end position="51"/>
    </location>
</feature>
<organism evidence="12 13">
    <name type="scientific">Streptomyces johnsoniae</name>
    <dbReference type="NCBI Taxonomy" id="3075532"/>
    <lineage>
        <taxon>Bacteria</taxon>
        <taxon>Bacillati</taxon>
        <taxon>Actinomycetota</taxon>
        <taxon>Actinomycetes</taxon>
        <taxon>Kitasatosporales</taxon>
        <taxon>Streptomycetaceae</taxon>
        <taxon>Streptomyces</taxon>
    </lineage>
</organism>
<keyword evidence="8" id="KW-0902">Two-component regulatory system</keyword>
<feature type="domain" description="Histidine kinase/HSP90-like ATPase" evidence="10">
    <location>
        <begin position="289"/>
        <end position="379"/>
    </location>
</feature>
<keyword evidence="9" id="KW-1133">Transmembrane helix</keyword>
<dbReference type="Proteomes" id="UP001183615">
    <property type="component" value="Unassembled WGS sequence"/>
</dbReference>
<keyword evidence="6 12" id="KW-0418">Kinase</keyword>
<evidence type="ECO:0000256" key="7">
    <source>
        <dbReference type="ARBA" id="ARBA00022840"/>
    </source>
</evidence>
<dbReference type="GO" id="GO:0016301">
    <property type="term" value="F:kinase activity"/>
    <property type="evidence" value="ECO:0007669"/>
    <property type="project" value="UniProtKB-KW"/>
</dbReference>
<sequence length="389" mass="40828">MGRARIVDVGVVALAGLLTSVNMATQIPAFRAPYDAIVGGLLLTGALSLWFRRRAPVPVAWFIAGLAAMLVAAVWMWPGAEPGTQSEADSTLLPAAAPFAAYSVAVFGRGRRSDLLPLAVVVGIACLGVPPAARVSIVIGPVLTLVGGPAVLGRYLRARAERREREHQLSAERARIRERQRLAAEVHDIVSHRVSVMVLQAGALHLTTADESARRAAGELRATGCQALAELRDLVGLLSADGPAQTSAHADREPLPDLSVLVESSESVGIPVETRTVGDPALVSPAVGRTVYRVVQEALTNVTKHAPGSRVRLEVRYLPAEVEVSIHNTAPTGTGDAALTSAGGGAGLLGLRRRIELINGTLRAEPCADGGFRVDAWLPSFVRATGEGR</sequence>
<dbReference type="EMBL" id="JAVREV010000020">
    <property type="protein sequence ID" value="MDT0446514.1"/>
    <property type="molecule type" value="Genomic_DNA"/>
</dbReference>
<accession>A0ABU2SC13</accession>
<gene>
    <name evidence="12" type="ORF">RM779_28535</name>
</gene>
<evidence type="ECO:0000256" key="6">
    <source>
        <dbReference type="ARBA" id="ARBA00022777"/>
    </source>
</evidence>
<dbReference type="RefSeq" id="WP_311620667.1">
    <property type="nucleotide sequence ID" value="NZ_JAVREV010000020.1"/>
</dbReference>
<keyword evidence="9" id="KW-0472">Membrane</keyword>
<dbReference type="InterPro" id="IPR003594">
    <property type="entry name" value="HATPase_dom"/>
</dbReference>
<dbReference type="InterPro" id="IPR011712">
    <property type="entry name" value="Sig_transdc_His_kin_sub3_dim/P"/>
</dbReference>
<feature type="domain" description="Signal transduction histidine kinase subgroup 3 dimerisation and phosphoacceptor" evidence="11">
    <location>
        <begin position="178"/>
        <end position="239"/>
    </location>
</feature>
<dbReference type="PANTHER" id="PTHR24421">
    <property type="entry name" value="NITRATE/NITRITE SENSOR PROTEIN NARX-RELATED"/>
    <property type="match status" value="1"/>
</dbReference>
<evidence type="ECO:0000256" key="1">
    <source>
        <dbReference type="ARBA" id="ARBA00000085"/>
    </source>
</evidence>
<evidence type="ECO:0000256" key="3">
    <source>
        <dbReference type="ARBA" id="ARBA00022553"/>
    </source>
</evidence>
<keyword evidence="4" id="KW-0808">Transferase</keyword>
<dbReference type="Pfam" id="PF07730">
    <property type="entry name" value="HisKA_3"/>
    <property type="match status" value="1"/>
</dbReference>
<evidence type="ECO:0000313" key="12">
    <source>
        <dbReference type="EMBL" id="MDT0446514.1"/>
    </source>
</evidence>
<feature type="transmembrane region" description="Helical" evidence="9">
    <location>
        <begin position="138"/>
        <end position="156"/>
    </location>
</feature>
<evidence type="ECO:0000256" key="5">
    <source>
        <dbReference type="ARBA" id="ARBA00022741"/>
    </source>
</evidence>
<evidence type="ECO:0000259" key="11">
    <source>
        <dbReference type="Pfam" id="PF07730"/>
    </source>
</evidence>
<dbReference type="SUPFAM" id="SSF55874">
    <property type="entry name" value="ATPase domain of HSP90 chaperone/DNA topoisomerase II/histidine kinase"/>
    <property type="match status" value="1"/>
</dbReference>
<evidence type="ECO:0000256" key="2">
    <source>
        <dbReference type="ARBA" id="ARBA00012438"/>
    </source>
</evidence>
<keyword evidence="5" id="KW-0547">Nucleotide-binding</keyword>
<evidence type="ECO:0000256" key="9">
    <source>
        <dbReference type="SAM" id="Phobius"/>
    </source>
</evidence>
<keyword evidence="7" id="KW-0067">ATP-binding</keyword>
<comment type="caution">
    <text evidence="12">The sequence shown here is derived from an EMBL/GenBank/DDBJ whole genome shotgun (WGS) entry which is preliminary data.</text>
</comment>
<evidence type="ECO:0000256" key="8">
    <source>
        <dbReference type="ARBA" id="ARBA00023012"/>
    </source>
</evidence>
<dbReference type="InterPro" id="IPR050482">
    <property type="entry name" value="Sensor_HK_TwoCompSys"/>
</dbReference>
<proteinExistence type="predicted"/>
<protein>
    <recommendedName>
        <fullName evidence="2">histidine kinase</fullName>
        <ecNumber evidence="2">2.7.13.3</ecNumber>
    </recommendedName>
</protein>
<dbReference type="Pfam" id="PF02518">
    <property type="entry name" value="HATPase_c"/>
    <property type="match status" value="1"/>
</dbReference>
<comment type="catalytic activity">
    <reaction evidence="1">
        <text>ATP + protein L-histidine = ADP + protein N-phospho-L-histidine.</text>
        <dbReference type="EC" id="2.7.13.3"/>
    </reaction>
</comment>